<evidence type="ECO:0000313" key="3">
    <source>
        <dbReference type="Proteomes" id="UP000297555"/>
    </source>
</evidence>
<dbReference type="Proteomes" id="UP000297555">
    <property type="component" value="Unassembled WGS sequence"/>
</dbReference>
<dbReference type="OrthoDB" id="8684941at2"/>
<evidence type="ECO:0000259" key="1">
    <source>
        <dbReference type="Pfam" id="PF23296"/>
    </source>
</evidence>
<protein>
    <recommendedName>
        <fullName evidence="1">DUF7079 domain-containing protein</fullName>
    </recommendedName>
</protein>
<reference evidence="2 3" key="1">
    <citation type="submission" date="2019-03" db="EMBL/GenBank/DDBJ databases">
        <title>Draft genome sequence of humic substances-degrading Pseudomonas kribbensis CHA-19 from forest soil.</title>
        <authorList>
            <person name="Kim D."/>
        </authorList>
    </citation>
    <scope>NUCLEOTIDE SEQUENCE [LARGE SCALE GENOMIC DNA]</scope>
    <source>
        <strain evidence="2 3">CHA-19</strain>
    </source>
</reference>
<sequence>MGSILTPEDKAKIQIALAEAFVDNEVDYAYIAERIKSYDLKIVEDILYSEVAPVCFGNLETPVPPIWTGFKDEWLLDEIEKELRARQRSKVRRTFDELKILWLRYSYRYIWKEILKNINK</sequence>
<dbReference type="EMBL" id="SPDQ01000019">
    <property type="protein sequence ID" value="TFH79004.1"/>
    <property type="molecule type" value="Genomic_DNA"/>
</dbReference>
<feature type="domain" description="DUF7079" evidence="1">
    <location>
        <begin position="9"/>
        <end position="115"/>
    </location>
</feature>
<dbReference type="AlphaFoldDB" id="A0A4Y8VGQ4"/>
<proteinExistence type="predicted"/>
<gene>
    <name evidence="2" type="ORF">E4J90_18645</name>
</gene>
<organism evidence="2 3">
    <name type="scientific">Pseudomonas kribbensis</name>
    <dbReference type="NCBI Taxonomy" id="1628086"/>
    <lineage>
        <taxon>Bacteria</taxon>
        <taxon>Pseudomonadati</taxon>
        <taxon>Pseudomonadota</taxon>
        <taxon>Gammaproteobacteria</taxon>
        <taxon>Pseudomonadales</taxon>
        <taxon>Pseudomonadaceae</taxon>
        <taxon>Pseudomonas</taxon>
    </lineage>
</organism>
<comment type="caution">
    <text evidence="2">The sequence shown here is derived from an EMBL/GenBank/DDBJ whole genome shotgun (WGS) entry which is preliminary data.</text>
</comment>
<dbReference type="RefSeq" id="WP_134827513.1">
    <property type="nucleotide sequence ID" value="NZ_SPDQ01000019.1"/>
</dbReference>
<evidence type="ECO:0000313" key="2">
    <source>
        <dbReference type="EMBL" id="TFH79004.1"/>
    </source>
</evidence>
<dbReference type="InterPro" id="IPR055507">
    <property type="entry name" value="DUF7079"/>
</dbReference>
<name>A0A4Y8VGQ4_9PSED</name>
<dbReference type="Pfam" id="PF23296">
    <property type="entry name" value="DUF7079"/>
    <property type="match status" value="1"/>
</dbReference>
<accession>A0A4Y8VGQ4</accession>